<dbReference type="InterPro" id="IPR029063">
    <property type="entry name" value="SAM-dependent_MTases_sf"/>
</dbReference>
<dbReference type="NCBIfam" id="NF005496">
    <property type="entry name" value="PRK07110.1"/>
    <property type="match status" value="1"/>
</dbReference>
<dbReference type="InterPro" id="IPR057326">
    <property type="entry name" value="KR_dom"/>
</dbReference>
<evidence type="ECO:0000259" key="10">
    <source>
        <dbReference type="PROSITE" id="PS52019"/>
    </source>
</evidence>
<protein>
    <submittedName>
        <fullName evidence="11">SDR family oxidoreductase</fullName>
    </submittedName>
</protein>
<dbReference type="Gene3D" id="3.40.50.150">
    <property type="entry name" value="Vaccinia Virus protein VP39"/>
    <property type="match status" value="1"/>
</dbReference>
<dbReference type="GO" id="GO:0006633">
    <property type="term" value="P:fatty acid biosynthetic process"/>
    <property type="evidence" value="ECO:0007669"/>
    <property type="project" value="TreeGrafter"/>
</dbReference>
<dbReference type="FunFam" id="3.40.47.10:FF:000019">
    <property type="entry name" value="Polyketide synthase type I"/>
    <property type="match status" value="1"/>
</dbReference>
<accession>A0A3N6NGJ5</accession>
<evidence type="ECO:0000313" key="11">
    <source>
        <dbReference type="EMBL" id="RQH10621.1"/>
    </source>
</evidence>
<feature type="region of interest" description="C-terminal hotdog fold" evidence="6">
    <location>
        <begin position="1599"/>
        <end position="1744"/>
    </location>
</feature>
<feature type="domain" description="Carrier" evidence="8">
    <location>
        <begin position="2656"/>
        <end position="2731"/>
    </location>
</feature>
<dbReference type="InterPro" id="IPR001753">
    <property type="entry name" value="Enoyl-CoA_hydra/iso"/>
</dbReference>
<reference evidence="11 12" key="1">
    <citation type="journal article" date="2018" name="ACS Chem. Biol.">
        <title>Ketoreductase domain dysfunction expands chemodiversity: malyngamide biosynthesis in the cyanobacterium Okeania hirsuta.</title>
        <authorList>
            <person name="Moss N.A."/>
            <person name="Leao T."/>
            <person name="Rankin M."/>
            <person name="McCullough T.M."/>
            <person name="Qu P."/>
            <person name="Korobeynikov A."/>
            <person name="Smith J.L."/>
            <person name="Gerwick L."/>
            <person name="Gerwick W.H."/>
        </authorList>
    </citation>
    <scope>NUCLEOTIDE SEQUENCE [LARGE SCALE GENOMIC DNA]</scope>
    <source>
        <strain evidence="11 12">PAB10Feb10-1</strain>
    </source>
</reference>
<comment type="caution">
    <text evidence="11">The sequence shown here is derived from an EMBL/GenBank/DDBJ whole genome shotgun (WGS) entry which is preliminary data.</text>
</comment>
<dbReference type="Gene3D" id="1.10.1200.10">
    <property type="entry name" value="ACP-like"/>
    <property type="match status" value="1"/>
</dbReference>
<dbReference type="InterPro" id="IPR014030">
    <property type="entry name" value="Ketoacyl_synth_N"/>
</dbReference>
<dbReference type="InterPro" id="IPR018376">
    <property type="entry name" value="Enoyl-CoA_hyd/isom_CS"/>
</dbReference>
<dbReference type="SMART" id="SM00827">
    <property type="entry name" value="PKS_AT"/>
    <property type="match status" value="1"/>
</dbReference>
<dbReference type="Pfam" id="PF02801">
    <property type="entry name" value="Ketoacyl-synt_C"/>
    <property type="match status" value="1"/>
</dbReference>
<dbReference type="InterPro" id="IPR029045">
    <property type="entry name" value="ClpP/crotonase-like_dom_sf"/>
</dbReference>
<dbReference type="SUPFAM" id="SSF55048">
    <property type="entry name" value="Probable ACP-binding domain of malonyl-CoA ACP transacylase"/>
    <property type="match status" value="1"/>
</dbReference>
<evidence type="ECO:0000256" key="4">
    <source>
        <dbReference type="ARBA" id="ARBA00023268"/>
    </source>
</evidence>
<dbReference type="GO" id="GO:0005737">
    <property type="term" value="C:cytoplasm"/>
    <property type="evidence" value="ECO:0007669"/>
    <property type="project" value="TreeGrafter"/>
</dbReference>
<dbReference type="CDD" id="cd06558">
    <property type="entry name" value="crotonase-like"/>
    <property type="match status" value="1"/>
</dbReference>
<organism evidence="11 12">
    <name type="scientific">Okeania hirsuta</name>
    <dbReference type="NCBI Taxonomy" id="1458930"/>
    <lineage>
        <taxon>Bacteria</taxon>
        <taxon>Bacillati</taxon>
        <taxon>Cyanobacteriota</taxon>
        <taxon>Cyanophyceae</taxon>
        <taxon>Oscillatoriophycideae</taxon>
        <taxon>Oscillatoriales</taxon>
        <taxon>Microcoleaceae</taxon>
        <taxon>Okeania</taxon>
    </lineage>
</organism>
<evidence type="ECO:0000256" key="1">
    <source>
        <dbReference type="ARBA" id="ARBA00022450"/>
    </source>
</evidence>
<keyword evidence="3" id="KW-0808">Transferase</keyword>
<evidence type="ECO:0000259" key="9">
    <source>
        <dbReference type="PROSITE" id="PS52004"/>
    </source>
</evidence>
<dbReference type="SMART" id="SM00822">
    <property type="entry name" value="PKS_KR"/>
    <property type="match status" value="1"/>
</dbReference>
<dbReference type="PROSITE" id="PS00012">
    <property type="entry name" value="PHOSPHOPANTETHEINE"/>
    <property type="match status" value="1"/>
</dbReference>
<comment type="similarity">
    <text evidence="7">Belongs to the enoyl-CoA hydratase/isomerase family.</text>
</comment>
<dbReference type="CDD" id="cd02440">
    <property type="entry name" value="AdoMet_MTases"/>
    <property type="match status" value="1"/>
</dbReference>
<dbReference type="InterPro" id="IPR016039">
    <property type="entry name" value="Thiolase-like"/>
</dbReference>
<dbReference type="InterPro" id="IPR042104">
    <property type="entry name" value="PKS_dehydratase_sf"/>
</dbReference>
<dbReference type="FunFam" id="3.40.366.10:FF:000002">
    <property type="entry name" value="Probable polyketide synthase 2"/>
    <property type="match status" value="1"/>
</dbReference>
<dbReference type="GO" id="GO:0071770">
    <property type="term" value="P:DIM/DIP cell wall layer assembly"/>
    <property type="evidence" value="ECO:0007669"/>
    <property type="project" value="TreeGrafter"/>
</dbReference>
<dbReference type="SMART" id="SM00826">
    <property type="entry name" value="PKS_DH"/>
    <property type="match status" value="1"/>
</dbReference>
<dbReference type="Gene3D" id="3.40.366.10">
    <property type="entry name" value="Malonyl-Coenzyme A Acyl Carrier Protein, domain 2"/>
    <property type="match status" value="1"/>
</dbReference>
<dbReference type="InterPro" id="IPR009081">
    <property type="entry name" value="PP-bd_ACP"/>
</dbReference>
<dbReference type="PROSITE" id="PS52019">
    <property type="entry name" value="PKS_MFAS_DH"/>
    <property type="match status" value="1"/>
</dbReference>
<gene>
    <name evidence="11" type="ORF">D5R40_35380</name>
</gene>
<dbReference type="PROSITE" id="PS00166">
    <property type="entry name" value="ENOYL_COA_HYDRATASE"/>
    <property type="match status" value="1"/>
</dbReference>
<dbReference type="InterPro" id="IPR036291">
    <property type="entry name" value="NAD(P)-bd_dom_sf"/>
</dbReference>
<dbReference type="Pfam" id="PF08659">
    <property type="entry name" value="KR"/>
    <property type="match status" value="1"/>
</dbReference>
<dbReference type="InterPro" id="IPR006162">
    <property type="entry name" value="Ppantetheine_attach_site"/>
</dbReference>
<keyword evidence="2" id="KW-0597">Phosphoprotein</keyword>
<evidence type="ECO:0000256" key="2">
    <source>
        <dbReference type="ARBA" id="ARBA00022553"/>
    </source>
</evidence>
<dbReference type="CDD" id="cd00833">
    <property type="entry name" value="PKS"/>
    <property type="match status" value="1"/>
</dbReference>
<sequence>MAKLNFNQDSVKGNSKAQLVELGNGVVQITMNDEENRNNFSQEMVTGLFQCFQAVRENKNYKVVILAGTNNYFGTGVSGEQLMSTFQTEDNFSVEKITELLTLALNCPIPVIAAIEGHALGGGFAIGLYADLLVLSQESFYASNFLKYGFIPGAGAVFILLKKLGLELGQEMVYTARNYRGKELEKRGIPFPVLPRKEVLKFARKIANEIAEKPRLSLVTLKKYLISDIRKKLQEVLPKEVEMQEITFNQPEVKNLILSSFAGGEGNKQESFDKKQSQLTEEENILYQLQSGNISLENAETLLLEMTEEKIPETVQDVKAIAPENYDELLSEELLSLVSAGEISLEAAENLLLEVVEPEENTEKLLNQLQSGEISLENVESILLGLDEGKSPAKTTTQKKIDNYENKSVNTDNYDDLLSEELLSLVSSGEISLEAAENLLLELEVVKPEDHTEKLLNQLQSGDISLENVESILLGLDEGKSPAKTTTQKKIDNYENKSVNPDNSEELLSLLSSGKISLDAAENLLLEVAPEIKTDVSEGLNSGNNDIANTDIAIIGISCRYPGANNWQEFWENLKNGVDSVTDPPPGRWEEKNWYNPDPENPGTAYSKCAGFLEEIDKFDPLFFKISPEEAQFVEPQQRIFLEEAYHAIEDAGYATDSLKGEKCGVFVGASTGDYLKLLSIAGLETHRFVLTGNILSLVPARIAYFLDLKGPVATIDTSCSSSLVAIHQACESIQRGESEMAIAGGISICATADFQIASSQFQMISPDGRCKTFDASASGTTWSEGCGVILLKSYSQAVQDNDLIYGVIKGTGVNYDGNTNGISAPSSQSQASLEAAVYQKFGINPETISYVEAHGTATPLGDPIEVEALTEAFSKWTKKKHFCAIGSVKSNIGHASTAAGVSGLIKTILCLKNQKLVPSLHFEQPNPHIDFENSPFYVNTELKDWEVSAGEPRKAAVSSFGFSGTNAHIVIEEAPSEVRSQKSKVRSEEYLERSLHLLTLSAKTENSLKDLVSSYQSYLETNVETFRETSLHDICYTAATGRTHFNHRLGAIASEPQELIEKLLEWKTQSELVGVFSGETNKQSQKIAFLFTGQGSQYTNMGRQLYEQAPTFRQGLDECDQILQPYLEVPLLEVIYPQDTQQSTADLLDQTAYTQPALFAIEYALFKLWQSWGVKPDVVMGHSVGEYVAATVAGVLSLEDGLKLIAMRGKLMQQLPSGGEMVSVMASESQVMEAIKEYSSQVTIAAVNGPKSIVISGEGGAIAKICSELEAAKVKTKKLQVSHAFHSPLMEPMLTEFAAVAKEITYNKPQIPIISNVTGTEVGTEITTAQYWVDHVLQPVKFAQSMKTLEEQGYQTFLEIGPKPILLGMGRRCVTEDVGEWLPSLRPGVDEWEQILSSLGQLYVKGVKIDWLGFDSDYSRQKVALPTYPFQRERCWIETNNKFNFSPQQQFSKGQNFHPLLGQKLNCASEQQIFASQIGENSPNYLSYYRIFDRALFPATGYLEIAMAAGNRQLKTPQIVIEDLSISKGWTLPPGELTNAQTILTPLDNQSYQFQIFSQQQNQEEQKWKLHATGKIRTAQTDTTPTKVDLEKYKAECSQSIEVEQHYQQCQKLGIDYGSNFQGIYELWYGENQALAQIKLPQELIAQTIDYQFHPALLDAALQIIVHALPEVDSDLTYLTVGIEQFKIYGSPGLSLYACASAIAVVESEKSLTAQVTLVTPEGEIIATVEGLQVKLANQQTILGTEVEISNWLYEVEWRSKGLLGRLLPPAFLLDPVEVSQKLTPSFKELVSQVDNTQTSEIERNLEELSVDYIVQALLSMDWSYKPTESFDLEAVVQRLGIVPSQRRLFGRLLQILEEVGILKYDQQQWQVQQTLEKVNPSEQSQSLLNQYPEAEAALTLLNRCASQLRGVLKGAINPLELVFPKGDLTAATQVYQDSIVAKVMNTIVQKTIAQTIEDLPPSRGIRVLEIGAGTGETTSYILPHLNPNQTEYIFTDIDGILTRQAQQKFQDYKFLDYQTLDIEVEPSSQGFASHQYDVIIAANVLYATTSIKQTLSHVRQLLAPGGTLVLYERTTRSRFLDLIFGLLEGWWKFSDDELRADYPLLSRQQWQQVLSETGFTQVVTLPEVEEMPEVFAQQGVIVAKAPPTTLDSTSSTQKSWLILADKQGVAQQLASHLRSSGDACTLVFAGENYQQLAPEEFTIAPHHPEEFEKLIETVATKSPSLLGVVQCWTTEAGVGRNISAEELGHLSKLGCGTTLSLVQALVKAKLSESPRLWLVTNGSQAVPSNNSVIPGVAQSSLWGMGKVISLEHPELKCACIDLDSQETIETQAEELFEEIWAEDKEDRVAWRGDERYVARLVASHHQQAVTAQEADATTTQKSLRFREDATYLITEGISSLGLLVARWMVDKGAKHLVLLGNCSPDGTNSQTITELEKAGASVVAEKVDVSDMESIARVLHNIKDSNIPLAGVIHSAGILPDGMLQDRVLSDFEEAIASKVKGAWHLHQLTQNQQLDFFVMFSSVASLLGSPNQGNYAVANGFLDGLAHYRRGMGLPGLSIHWGTVAQGGESVSLQQQGIAAISPTQALESLELLMSGSDIEVGVLPIEWSAWQERVAQWPFLADWQETTQTTSEIYKSEFLAKLEATAPNERRSLLVAHVRRQFALVSGIKNPESISLETGFFDLGMDSLTSVELRNKLQISLDCSLPSSLAFDYPNIQSLTDYLEETILLPSEAPGSESETPEARLEKDSLELEYSESLFSEVNQLSEDEIDLAVDDAIDELDRLLE</sequence>
<dbReference type="Pfam" id="PF14765">
    <property type="entry name" value="PS-DH"/>
    <property type="match status" value="1"/>
</dbReference>
<dbReference type="InterPro" id="IPR049552">
    <property type="entry name" value="PKS_DH_N"/>
</dbReference>
<name>A0A3N6NGJ5_9CYAN</name>
<dbReference type="InterPro" id="IPR013968">
    <property type="entry name" value="PKS_KR"/>
</dbReference>
<dbReference type="CDD" id="cd08955">
    <property type="entry name" value="KR_2_FAS_SDR_x"/>
    <property type="match status" value="1"/>
</dbReference>
<dbReference type="Pfam" id="PF00109">
    <property type="entry name" value="ketoacyl-synt"/>
    <property type="match status" value="1"/>
</dbReference>
<dbReference type="GO" id="GO:0031177">
    <property type="term" value="F:phosphopantetheine binding"/>
    <property type="evidence" value="ECO:0007669"/>
    <property type="project" value="InterPro"/>
</dbReference>
<dbReference type="Pfam" id="PF08242">
    <property type="entry name" value="Methyltransf_12"/>
    <property type="match status" value="1"/>
</dbReference>
<feature type="region of interest" description="N-terminal hotdog fold" evidence="6">
    <location>
        <begin position="1459"/>
        <end position="1584"/>
    </location>
</feature>
<dbReference type="Pfam" id="PF22621">
    <property type="entry name" value="CurL-like_PKS_C"/>
    <property type="match status" value="1"/>
</dbReference>
<evidence type="ECO:0000313" key="12">
    <source>
        <dbReference type="Proteomes" id="UP000269154"/>
    </source>
</evidence>
<dbReference type="Gene3D" id="3.10.129.110">
    <property type="entry name" value="Polyketide synthase dehydratase"/>
    <property type="match status" value="1"/>
</dbReference>
<dbReference type="Gene3D" id="6.20.390.20">
    <property type="match status" value="1"/>
</dbReference>
<dbReference type="InterPro" id="IPR001227">
    <property type="entry name" value="Ac_transferase_dom_sf"/>
</dbReference>
<evidence type="ECO:0000256" key="7">
    <source>
        <dbReference type="RuleBase" id="RU003707"/>
    </source>
</evidence>
<dbReference type="OrthoDB" id="499075at2"/>
<evidence type="ECO:0000259" key="8">
    <source>
        <dbReference type="PROSITE" id="PS50075"/>
    </source>
</evidence>
<dbReference type="Pfam" id="PF21394">
    <property type="entry name" value="Beta-ketacyl_N"/>
    <property type="match status" value="1"/>
</dbReference>
<dbReference type="Pfam" id="PF00550">
    <property type="entry name" value="PP-binding"/>
    <property type="match status" value="1"/>
</dbReference>
<dbReference type="PANTHER" id="PTHR43775:SF51">
    <property type="entry name" value="INACTIVE PHENOLPHTHIOCEROL SYNTHESIS POLYKETIDE SYNTHASE TYPE I PKS1-RELATED"/>
    <property type="match status" value="1"/>
</dbReference>
<feature type="domain" description="PKS/mFAS DH" evidence="10">
    <location>
        <begin position="1459"/>
        <end position="1744"/>
    </location>
</feature>
<dbReference type="InterPro" id="IPR016036">
    <property type="entry name" value="Malonyl_transacylase_ACP-bd"/>
</dbReference>
<feature type="domain" description="Ketosynthase family 3 (KS3)" evidence="9">
    <location>
        <begin position="549"/>
        <end position="974"/>
    </location>
</feature>
<dbReference type="InterPro" id="IPR014031">
    <property type="entry name" value="Ketoacyl_synth_C"/>
</dbReference>
<dbReference type="SUPFAM" id="SSF53901">
    <property type="entry name" value="Thiolase-like"/>
    <property type="match status" value="1"/>
</dbReference>
<evidence type="ECO:0000256" key="3">
    <source>
        <dbReference type="ARBA" id="ARBA00022679"/>
    </source>
</evidence>
<dbReference type="PROSITE" id="PS50075">
    <property type="entry name" value="CARRIER"/>
    <property type="match status" value="1"/>
</dbReference>
<dbReference type="InterPro" id="IPR020807">
    <property type="entry name" value="PKS_DH"/>
</dbReference>
<dbReference type="InterPro" id="IPR049551">
    <property type="entry name" value="PKS_DH_C"/>
</dbReference>
<dbReference type="SUPFAM" id="SSF47336">
    <property type="entry name" value="ACP-like"/>
    <property type="match status" value="1"/>
</dbReference>
<dbReference type="InterPro" id="IPR049490">
    <property type="entry name" value="C883_1060-like_KR_N"/>
</dbReference>
<dbReference type="PANTHER" id="PTHR43775">
    <property type="entry name" value="FATTY ACID SYNTHASE"/>
    <property type="match status" value="1"/>
</dbReference>
<keyword evidence="12" id="KW-1185">Reference proteome</keyword>
<dbReference type="EMBL" id="RCBY01000716">
    <property type="protein sequence ID" value="RQH10621.1"/>
    <property type="molecule type" value="Genomic_DNA"/>
</dbReference>
<dbReference type="InterPro" id="IPR020806">
    <property type="entry name" value="PKS_PP-bd"/>
</dbReference>
<dbReference type="Pfam" id="PF00698">
    <property type="entry name" value="Acyl_transf_1"/>
    <property type="match status" value="1"/>
</dbReference>
<dbReference type="Pfam" id="PF21089">
    <property type="entry name" value="PKS_DH_N"/>
    <property type="match status" value="1"/>
</dbReference>
<dbReference type="GO" id="GO:0003857">
    <property type="term" value="F:(3S)-3-hydroxyacyl-CoA dehydrogenase (NAD+) activity"/>
    <property type="evidence" value="ECO:0007669"/>
    <property type="project" value="UniProtKB-EC"/>
</dbReference>
<keyword evidence="1" id="KW-0596">Phosphopantetheine</keyword>
<dbReference type="InterPro" id="IPR013217">
    <property type="entry name" value="Methyltransf_12"/>
</dbReference>
<dbReference type="Gene3D" id="3.40.47.10">
    <property type="match status" value="1"/>
</dbReference>
<comment type="catalytic activity">
    <reaction evidence="5">
        <text>a (3S)-3-hydroxyacyl-CoA + NAD(+) = a 3-oxoacyl-CoA + NADH + H(+)</text>
        <dbReference type="Rhea" id="RHEA:22432"/>
        <dbReference type="ChEBI" id="CHEBI:15378"/>
        <dbReference type="ChEBI" id="CHEBI:57318"/>
        <dbReference type="ChEBI" id="CHEBI:57540"/>
        <dbReference type="ChEBI" id="CHEBI:57945"/>
        <dbReference type="ChEBI" id="CHEBI:90726"/>
        <dbReference type="EC" id="1.1.1.35"/>
    </reaction>
</comment>
<dbReference type="InterPro" id="IPR036736">
    <property type="entry name" value="ACP-like_sf"/>
</dbReference>
<dbReference type="SMART" id="SM00823">
    <property type="entry name" value="PKS_PP"/>
    <property type="match status" value="1"/>
</dbReference>
<dbReference type="SMART" id="SM00825">
    <property type="entry name" value="PKS_KS"/>
    <property type="match status" value="1"/>
</dbReference>
<keyword evidence="4" id="KW-0511">Multifunctional enzyme</keyword>
<dbReference type="InterPro" id="IPR014043">
    <property type="entry name" value="Acyl_transferase_dom"/>
</dbReference>
<evidence type="ECO:0000256" key="6">
    <source>
        <dbReference type="PROSITE-ProRule" id="PRU01363"/>
    </source>
</evidence>
<dbReference type="SUPFAM" id="SSF51735">
    <property type="entry name" value="NAD(P)-binding Rossmann-fold domains"/>
    <property type="match status" value="2"/>
</dbReference>
<comment type="caution">
    <text evidence="6">Lacks conserved residue(s) required for the propagation of feature annotation.</text>
</comment>
<dbReference type="InterPro" id="IPR049900">
    <property type="entry name" value="PKS_mFAS_DH"/>
</dbReference>
<dbReference type="InterPro" id="IPR020841">
    <property type="entry name" value="PKS_Beta-ketoAc_synthase_dom"/>
</dbReference>
<dbReference type="Gene3D" id="3.40.50.720">
    <property type="entry name" value="NAD(P)-binding Rossmann-like Domain"/>
    <property type="match status" value="1"/>
</dbReference>
<proteinExistence type="inferred from homology"/>
<dbReference type="SUPFAM" id="SSF53335">
    <property type="entry name" value="S-adenosyl-L-methionine-dependent methyltransferases"/>
    <property type="match status" value="1"/>
</dbReference>
<dbReference type="InterPro" id="IPR050091">
    <property type="entry name" value="PKS_NRPS_Biosynth_Enz"/>
</dbReference>
<dbReference type="Gene3D" id="3.90.226.10">
    <property type="entry name" value="2-enoyl-CoA Hydratase, Chain A, domain 1"/>
    <property type="match status" value="1"/>
</dbReference>
<dbReference type="PROSITE" id="PS52004">
    <property type="entry name" value="KS3_2"/>
    <property type="match status" value="1"/>
</dbReference>
<dbReference type="InterPro" id="IPR016035">
    <property type="entry name" value="Acyl_Trfase/lysoPLipase"/>
</dbReference>
<dbReference type="SMART" id="SM01294">
    <property type="entry name" value="PKS_PP_betabranch"/>
    <property type="match status" value="1"/>
</dbReference>
<dbReference type="SUPFAM" id="SSF52151">
    <property type="entry name" value="FabD/lysophospholipase-like"/>
    <property type="match status" value="1"/>
</dbReference>
<dbReference type="Pfam" id="PF00378">
    <property type="entry name" value="ECH_1"/>
    <property type="match status" value="1"/>
</dbReference>
<dbReference type="SUPFAM" id="SSF52096">
    <property type="entry name" value="ClpP/crotonase"/>
    <property type="match status" value="1"/>
</dbReference>
<dbReference type="GO" id="GO:0004312">
    <property type="term" value="F:fatty acid synthase activity"/>
    <property type="evidence" value="ECO:0007669"/>
    <property type="project" value="TreeGrafter"/>
</dbReference>
<evidence type="ECO:0000256" key="5">
    <source>
        <dbReference type="ARBA" id="ARBA00049556"/>
    </source>
</evidence>
<dbReference type="GO" id="GO:0005886">
    <property type="term" value="C:plasma membrane"/>
    <property type="evidence" value="ECO:0007669"/>
    <property type="project" value="TreeGrafter"/>
</dbReference>
<dbReference type="Proteomes" id="UP000269154">
    <property type="component" value="Unassembled WGS sequence"/>
</dbReference>
<dbReference type="RefSeq" id="WP_124155960.1">
    <property type="nucleotide sequence ID" value="NZ_CAWOLW010000686.1"/>
</dbReference>
<dbReference type="Gene3D" id="3.30.70.3290">
    <property type="match status" value="1"/>
</dbReference>